<gene>
    <name evidence="1" type="ORF">F965_01239</name>
</gene>
<protein>
    <submittedName>
        <fullName evidence="1">Uncharacterized protein</fullName>
    </submittedName>
</protein>
<dbReference type="Proteomes" id="UP000018438">
    <property type="component" value="Unassembled WGS sequence"/>
</dbReference>
<organism evidence="1 2">
    <name type="scientific">Acinetobacter schindleri NIPH 900</name>
    <dbReference type="NCBI Taxonomy" id="1217675"/>
    <lineage>
        <taxon>Bacteria</taxon>
        <taxon>Pseudomonadati</taxon>
        <taxon>Pseudomonadota</taxon>
        <taxon>Gammaproteobacteria</taxon>
        <taxon>Moraxellales</taxon>
        <taxon>Moraxellaceae</taxon>
        <taxon>Acinetobacter</taxon>
    </lineage>
</organism>
<dbReference type="EMBL" id="APPI01000013">
    <property type="protein sequence ID" value="ENV13533.1"/>
    <property type="molecule type" value="Genomic_DNA"/>
</dbReference>
<evidence type="ECO:0000313" key="1">
    <source>
        <dbReference type="EMBL" id="ENV13533.1"/>
    </source>
</evidence>
<evidence type="ECO:0000313" key="2">
    <source>
        <dbReference type="Proteomes" id="UP000018438"/>
    </source>
</evidence>
<sequence>MFMYHYRTQDIFDQEIDFILRFLFEYDTPEQKQKSFKQAYTLLQQLDLASHYLLFSLVKERLPRRAKLLFAAEDYKGKKEVIEEVMHHWVGHKYRQYVA</sequence>
<name>N8Y1M9_9GAMM</name>
<proteinExistence type="predicted"/>
<dbReference type="HOGENOM" id="CLU_188117_0_0_6"/>
<comment type="caution">
    <text evidence="1">The sequence shown here is derived from an EMBL/GenBank/DDBJ whole genome shotgun (WGS) entry which is preliminary data.</text>
</comment>
<reference evidence="1 2" key="1">
    <citation type="submission" date="2013-02" db="EMBL/GenBank/DDBJ databases">
        <title>The Genome Sequence of Acinetobacter schindleri NIPH 900.</title>
        <authorList>
            <consortium name="The Broad Institute Genome Sequencing Platform"/>
            <consortium name="The Broad Institute Genome Sequencing Center for Infectious Disease"/>
            <person name="Cerqueira G."/>
            <person name="Feldgarden M."/>
            <person name="Courvalin P."/>
            <person name="Perichon B."/>
            <person name="Grillot-Courvalin C."/>
            <person name="Clermont D."/>
            <person name="Rocha E."/>
            <person name="Yoon E.-J."/>
            <person name="Nemec A."/>
            <person name="Walker B."/>
            <person name="Young S.K."/>
            <person name="Zeng Q."/>
            <person name="Gargeya S."/>
            <person name="Fitzgerald M."/>
            <person name="Haas B."/>
            <person name="Abouelleil A."/>
            <person name="Alvarado L."/>
            <person name="Arachchi H.M."/>
            <person name="Berlin A.M."/>
            <person name="Chapman S.B."/>
            <person name="Dewar J."/>
            <person name="Goldberg J."/>
            <person name="Griggs A."/>
            <person name="Gujja S."/>
            <person name="Hansen M."/>
            <person name="Howarth C."/>
            <person name="Imamovic A."/>
            <person name="Larimer J."/>
            <person name="McCowan C."/>
            <person name="Murphy C."/>
            <person name="Neiman D."/>
            <person name="Pearson M."/>
            <person name="Priest M."/>
            <person name="Roberts A."/>
            <person name="Saif S."/>
            <person name="Shea T."/>
            <person name="Sisk P."/>
            <person name="Sykes S."/>
            <person name="Wortman J."/>
            <person name="Nusbaum C."/>
            <person name="Birren B."/>
        </authorList>
    </citation>
    <scope>NUCLEOTIDE SEQUENCE [LARGE SCALE GENOMIC DNA]</scope>
    <source>
        <strain evidence="1 2">NIPH 900</strain>
    </source>
</reference>
<dbReference type="AlphaFoldDB" id="N8Y1M9"/>
<keyword evidence="2" id="KW-1185">Reference proteome</keyword>
<accession>N8Y1M9</accession>
<dbReference type="PATRIC" id="fig|1217675.3.peg.1199"/>